<evidence type="ECO:0000256" key="1">
    <source>
        <dbReference type="ARBA" id="ARBA00004651"/>
    </source>
</evidence>
<dbReference type="PROSITE" id="PS50850">
    <property type="entry name" value="MFS"/>
    <property type="match status" value="1"/>
</dbReference>
<feature type="transmembrane region" description="Helical" evidence="7">
    <location>
        <begin position="192"/>
        <end position="214"/>
    </location>
</feature>
<feature type="transmembrane region" description="Helical" evidence="7">
    <location>
        <begin position="142"/>
        <end position="165"/>
    </location>
</feature>
<keyword evidence="3" id="KW-1003">Cell membrane</keyword>
<keyword evidence="2" id="KW-0813">Transport</keyword>
<evidence type="ECO:0000256" key="6">
    <source>
        <dbReference type="ARBA" id="ARBA00023136"/>
    </source>
</evidence>
<dbReference type="RefSeq" id="WP_244746951.1">
    <property type="nucleotide sequence ID" value="NZ_CP095071.1"/>
</dbReference>
<accession>A0ABY4GQT1</accession>
<dbReference type="InterPro" id="IPR036259">
    <property type="entry name" value="MFS_trans_sf"/>
</dbReference>
<feature type="transmembrane region" description="Helical" evidence="7">
    <location>
        <begin position="49"/>
        <end position="70"/>
    </location>
</feature>
<dbReference type="PANTHER" id="PTHR23513:SF6">
    <property type="entry name" value="MAJOR FACILITATOR SUPERFAMILY ASSOCIATED DOMAIN-CONTAINING PROTEIN"/>
    <property type="match status" value="1"/>
</dbReference>
<keyword evidence="5 7" id="KW-1133">Transmembrane helix</keyword>
<feature type="domain" description="Major facilitator superfamily (MFS) profile" evidence="8">
    <location>
        <begin position="1"/>
        <end position="167"/>
    </location>
</feature>
<protein>
    <submittedName>
        <fullName evidence="9">MFS transporter</fullName>
    </submittedName>
</protein>
<evidence type="ECO:0000256" key="3">
    <source>
        <dbReference type="ARBA" id="ARBA00022475"/>
    </source>
</evidence>
<feature type="transmembrane region" description="Helical" evidence="7">
    <location>
        <begin position="257"/>
        <end position="274"/>
    </location>
</feature>
<dbReference type="Pfam" id="PF07690">
    <property type="entry name" value="MFS_1"/>
    <property type="match status" value="1"/>
</dbReference>
<feature type="transmembrane region" description="Helical" evidence="7">
    <location>
        <begin position="346"/>
        <end position="363"/>
    </location>
</feature>
<dbReference type="InterPro" id="IPR020846">
    <property type="entry name" value="MFS_dom"/>
</dbReference>
<dbReference type="InterPro" id="IPR011701">
    <property type="entry name" value="MFS"/>
</dbReference>
<keyword evidence="4 7" id="KW-0812">Transmembrane</keyword>
<dbReference type="PANTHER" id="PTHR23513">
    <property type="entry name" value="INTEGRAL MEMBRANE EFFLUX PROTEIN-RELATED"/>
    <property type="match status" value="1"/>
</dbReference>
<comment type="subcellular location">
    <subcellularLocation>
        <location evidence="1">Cell membrane</location>
        <topology evidence="1">Multi-pass membrane protein</topology>
    </subcellularLocation>
</comment>
<feature type="transmembrane region" description="Helical" evidence="7">
    <location>
        <begin position="20"/>
        <end position="42"/>
    </location>
</feature>
<evidence type="ECO:0000259" key="8">
    <source>
        <dbReference type="PROSITE" id="PS50850"/>
    </source>
</evidence>
<evidence type="ECO:0000256" key="5">
    <source>
        <dbReference type="ARBA" id="ARBA00022989"/>
    </source>
</evidence>
<name>A0ABY4GQT1_9BACI</name>
<feature type="transmembrane region" description="Helical" evidence="7">
    <location>
        <begin position="113"/>
        <end position="136"/>
    </location>
</feature>
<evidence type="ECO:0000313" key="9">
    <source>
        <dbReference type="EMBL" id="UOQ86586.1"/>
    </source>
</evidence>
<keyword evidence="10" id="KW-1185">Reference proteome</keyword>
<feature type="transmembrane region" description="Helical" evidence="7">
    <location>
        <begin position="321"/>
        <end position="340"/>
    </location>
</feature>
<dbReference type="SUPFAM" id="SSF103473">
    <property type="entry name" value="MFS general substrate transporter"/>
    <property type="match status" value="1"/>
</dbReference>
<evidence type="ECO:0000313" key="10">
    <source>
        <dbReference type="Proteomes" id="UP000831537"/>
    </source>
</evidence>
<keyword evidence="6 7" id="KW-0472">Membrane</keyword>
<dbReference type="Gene3D" id="1.20.1250.20">
    <property type="entry name" value="MFS general substrate transporter like domains"/>
    <property type="match status" value="1"/>
</dbReference>
<feature type="transmembrane region" description="Helical" evidence="7">
    <location>
        <begin position="280"/>
        <end position="300"/>
    </location>
</feature>
<feature type="transmembrane region" description="Helical" evidence="7">
    <location>
        <begin position="226"/>
        <end position="250"/>
    </location>
</feature>
<proteinExistence type="predicted"/>
<reference evidence="9 10" key="1">
    <citation type="submission" date="2022-04" db="EMBL/GenBank/DDBJ databases">
        <title>Gracilibacillus sp. isolated from saltern.</title>
        <authorList>
            <person name="Won M."/>
            <person name="Lee C.-M."/>
            <person name="Woen H.-Y."/>
            <person name="Kwon S.-W."/>
        </authorList>
    </citation>
    <scope>NUCLEOTIDE SEQUENCE [LARGE SCALE GENOMIC DNA]</scope>
    <source>
        <strain evidence="9 10">SSPM10-3</strain>
    </source>
</reference>
<sequence length="380" mass="41603">MYFVMVTWLLIELTGEAFYTGLLVSVGFLPGLVMNLLFGVIVDRFDRRLLTLCSSWVSFLTLCSMAFIIWGGWLTALVIMLTHMVIQLTGSLFRPAMQAFIAENFTKERLPKVFSQTSTAAIIGGLIGSSLGGVIIGFLSEIAAIGIVCVAFLVASIALFGIRGIQNNKYTAKKSIKSDFTEGFRYLRSNRLLLQLFGVMFIGQLVFHTCIAFLSPYTIEYLNQSAQIYGLLDAFVSIGGVIAGLLGTWWWNKSKNYLSVSSLLVVIIGLLAIGSAPSLFFAFAGALLIGIGTTWIRVLLQSVQQIATDKAFHGRMSSYRMICNQGSVVISGPILGWIASTYGANMVYIALLLPVVAAIIFAFRQSKHEGFIQITKRKTA</sequence>
<evidence type="ECO:0000256" key="4">
    <source>
        <dbReference type="ARBA" id="ARBA00022692"/>
    </source>
</evidence>
<feature type="transmembrane region" description="Helical" evidence="7">
    <location>
        <begin position="76"/>
        <end position="93"/>
    </location>
</feature>
<dbReference type="EMBL" id="CP095071">
    <property type="protein sequence ID" value="UOQ86586.1"/>
    <property type="molecule type" value="Genomic_DNA"/>
</dbReference>
<dbReference type="Proteomes" id="UP000831537">
    <property type="component" value="Chromosome"/>
</dbReference>
<organism evidence="9 10">
    <name type="scientific">Gracilibacillus salinarum</name>
    <dbReference type="NCBI Taxonomy" id="2932255"/>
    <lineage>
        <taxon>Bacteria</taxon>
        <taxon>Bacillati</taxon>
        <taxon>Bacillota</taxon>
        <taxon>Bacilli</taxon>
        <taxon>Bacillales</taxon>
        <taxon>Bacillaceae</taxon>
        <taxon>Gracilibacillus</taxon>
    </lineage>
</organism>
<dbReference type="CDD" id="cd06173">
    <property type="entry name" value="MFS_MefA_like"/>
    <property type="match status" value="1"/>
</dbReference>
<gene>
    <name evidence="9" type="ORF">MUN87_06780</name>
</gene>
<evidence type="ECO:0000256" key="2">
    <source>
        <dbReference type="ARBA" id="ARBA00022448"/>
    </source>
</evidence>
<evidence type="ECO:0000256" key="7">
    <source>
        <dbReference type="SAM" id="Phobius"/>
    </source>
</evidence>